<reference evidence="1 2" key="1">
    <citation type="submission" date="2024-03" db="EMBL/GenBank/DDBJ databases">
        <title>Community enrichment and isolation of bacterial strains for fucoidan degradation.</title>
        <authorList>
            <person name="Sichert A."/>
        </authorList>
    </citation>
    <scope>NUCLEOTIDE SEQUENCE [LARGE SCALE GENOMIC DNA]</scope>
    <source>
        <strain evidence="1 2">AS62</strain>
    </source>
</reference>
<organism evidence="1 2">
    <name type="scientific">Ahrensia kielensis</name>
    <dbReference type="NCBI Taxonomy" id="76980"/>
    <lineage>
        <taxon>Bacteria</taxon>
        <taxon>Pseudomonadati</taxon>
        <taxon>Pseudomonadota</taxon>
        <taxon>Alphaproteobacteria</taxon>
        <taxon>Hyphomicrobiales</taxon>
        <taxon>Ahrensiaceae</taxon>
        <taxon>Ahrensia</taxon>
    </lineage>
</organism>
<evidence type="ECO:0000313" key="2">
    <source>
        <dbReference type="Proteomes" id="UP001477870"/>
    </source>
</evidence>
<sequence>MLAIKQKFYQSLAKLADVSINDTQALLTNIAHENAQWRVAHPMNEMEGNSAALATVFLPLKAALPDLERRDLIFVGGEYEGRQYIATIGHYCGTFKNNWLTIPANGQSMHLRYGEIYEIKDGKIIQANLLWDVLDFIRQAGFWPIAPSCGAEGMWFGPRTADGIVLHETSAALSEASIAQTLAMHKTLFDFDQMTPTRDGLLTMPQQTFWHPKMMWYGPSGIGTARGLLGFIDKHQLPFRSAFQRPKGTPEQIADEKAKYKAGHYIRIGDGDYSVTGGWPSVCALHYGGGFAGMPPTGRNVTMRVMDFYHHHQGLIRENWVPLDMLDLLNQMGLDVMDRLHDQFQRGQYNN</sequence>
<dbReference type="EMBL" id="JBBMQO010000010">
    <property type="protein sequence ID" value="MEM5503020.1"/>
    <property type="molecule type" value="Genomic_DNA"/>
</dbReference>
<name>A0ABU9TA63_9HYPH</name>
<dbReference type="PANTHER" id="PTHR38436">
    <property type="entry name" value="POLYKETIDE CYCLASE SNOAL-LIKE DOMAIN"/>
    <property type="match status" value="1"/>
</dbReference>
<evidence type="ECO:0000313" key="1">
    <source>
        <dbReference type="EMBL" id="MEM5503020.1"/>
    </source>
</evidence>
<dbReference type="SUPFAM" id="SSF54427">
    <property type="entry name" value="NTF2-like"/>
    <property type="match status" value="2"/>
</dbReference>
<accession>A0ABU9TA63</accession>
<protein>
    <submittedName>
        <fullName evidence="1">Ester cyclase</fullName>
    </submittedName>
</protein>
<dbReference type="Proteomes" id="UP001477870">
    <property type="component" value="Unassembled WGS sequence"/>
</dbReference>
<dbReference type="RefSeq" id="WP_342849221.1">
    <property type="nucleotide sequence ID" value="NZ_JBBMQO010000010.1"/>
</dbReference>
<comment type="caution">
    <text evidence="1">The sequence shown here is derived from an EMBL/GenBank/DDBJ whole genome shotgun (WGS) entry which is preliminary data.</text>
</comment>
<dbReference type="InterPro" id="IPR032710">
    <property type="entry name" value="NTF2-like_dom_sf"/>
</dbReference>
<dbReference type="PANTHER" id="PTHR38436:SF1">
    <property type="entry name" value="ESTER CYCLASE"/>
    <property type="match status" value="1"/>
</dbReference>
<keyword evidence="2" id="KW-1185">Reference proteome</keyword>
<proteinExistence type="predicted"/>
<gene>
    <name evidence="1" type="ORF">WNY59_15640</name>
</gene>
<dbReference type="Gene3D" id="3.10.450.50">
    <property type="match status" value="2"/>
</dbReference>
<dbReference type="Pfam" id="PF07366">
    <property type="entry name" value="SnoaL"/>
    <property type="match status" value="2"/>
</dbReference>
<dbReference type="InterPro" id="IPR009959">
    <property type="entry name" value="Cyclase_SnoaL-like"/>
</dbReference>